<gene>
    <name evidence="2" type="ORF">PVLDE_1400170</name>
</gene>
<evidence type="ECO:0000313" key="2">
    <source>
        <dbReference type="EMBL" id="CAD2103464.1"/>
    </source>
</evidence>
<evidence type="ECO:0000313" key="3">
    <source>
        <dbReference type="Proteomes" id="UP000515308"/>
    </source>
</evidence>
<feature type="region of interest" description="Disordered" evidence="1">
    <location>
        <begin position="114"/>
        <end position="189"/>
    </location>
</feature>
<dbReference type="Proteomes" id="UP000515308">
    <property type="component" value="Chromosome PVLDE_14"/>
</dbReference>
<dbReference type="SMART" id="SM00667">
    <property type="entry name" value="LisH"/>
    <property type="match status" value="1"/>
</dbReference>
<feature type="compositionally biased region" description="Low complexity" evidence="1">
    <location>
        <begin position="116"/>
        <end position="173"/>
    </location>
</feature>
<accession>A0A6V7SUR5</accession>
<dbReference type="EMBL" id="LR865376">
    <property type="protein sequence ID" value="CAD2103464.1"/>
    <property type="molecule type" value="Genomic_DNA"/>
</dbReference>
<feature type="compositionally biased region" description="Basic and acidic residues" evidence="1">
    <location>
        <begin position="272"/>
        <end position="283"/>
    </location>
</feature>
<dbReference type="AlphaFoldDB" id="A0A6V7SUR5"/>
<feature type="compositionally biased region" description="Basic and acidic residues" evidence="1">
    <location>
        <begin position="236"/>
        <end position="250"/>
    </location>
</feature>
<dbReference type="PROSITE" id="PS50896">
    <property type="entry name" value="LISH"/>
    <property type="match status" value="1"/>
</dbReference>
<protein>
    <submittedName>
        <fullName evidence="2">LisH domain-containing protein, putative</fullName>
    </submittedName>
</protein>
<dbReference type="VEuPathDB" id="PlasmoDB:PVLDE_1400170"/>
<proteinExistence type="predicted"/>
<dbReference type="Pfam" id="PF08513">
    <property type="entry name" value="LisH"/>
    <property type="match status" value="1"/>
</dbReference>
<reference evidence="2 3" key="1">
    <citation type="submission" date="2020-08" db="EMBL/GenBank/DDBJ databases">
        <authorList>
            <person name="Ramaprasad A."/>
        </authorList>
    </citation>
    <scope>NUCLEOTIDE SEQUENCE [LARGE SCALE GENOMIC DNA]</scope>
</reference>
<feature type="region of interest" description="Disordered" evidence="1">
    <location>
        <begin position="225"/>
        <end position="297"/>
    </location>
</feature>
<dbReference type="InterPro" id="IPR006594">
    <property type="entry name" value="LisH"/>
</dbReference>
<organism evidence="2 3">
    <name type="scientific">Plasmodium vinckei lentum</name>
    <dbReference type="NCBI Taxonomy" id="138297"/>
    <lineage>
        <taxon>Eukaryota</taxon>
        <taxon>Sar</taxon>
        <taxon>Alveolata</taxon>
        <taxon>Apicomplexa</taxon>
        <taxon>Aconoidasida</taxon>
        <taxon>Haemosporida</taxon>
        <taxon>Plasmodiidae</taxon>
        <taxon>Plasmodium</taxon>
        <taxon>Plasmodium (Vinckeia)</taxon>
    </lineage>
</organism>
<name>A0A6V7SUR5_PLAVN</name>
<dbReference type="Gene3D" id="1.20.960.30">
    <property type="match status" value="1"/>
</dbReference>
<evidence type="ECO:0000256" key="1">
    <source>
        <dbReference type="SAM" id="MobiDB-lite"/>
    </source>
</evidence>
<sequence length="297" mass="33935">MKIHLSSDEVNLLVYRYLVENGFVHTAYAFLNEGNISKNTYYVSHCDKLPSNALVSFLQKALIYIYIEYHTDHKDGKKISCEEPFSFFRRHECWNDENNSSEDENKTELQLDDKISSNNLNSFATSNNSNNRNNDNDDSNNSSSNYNNNNNTKNNNNNNNNNNSNNNDNNNNNPKENTNPQKPKVSRPHIYSSSFSNFASLNYNDSNLSFKDIKRNYVSIFAQAKTAKKKSNKRTNNNDESKEKNVKEESNSTSGNQKKKSKAIKSSGKSNKVTESDNNKSEDGDGNFAYDKKKKKT</sequence>